<evidence type="ECO:0000256" key="4">
    <source>
        <dbReference type="ARBA" id="ARBA00022490"/>
    </source>
</evidence>
<dbReference type="KEGG" id="erc:Ecym_3105"/>
<dbReference type="OMA" id="WIDTWEI"/>
<evidence type="ECO:0000256" key="6">
    <source>
        <dbReference type="ARBA" id="ARBA00023306"/>
    </source>
</evidence>
<dbReference type="Gene3D" id="1.20.1410.10">
    <property type="entry name" value="I/LWEQ domain"/>
    <property type="match status" value="1"/>
</dbReference>
<dbReference type="OrthoDB" id="4088536at2759"/>
<dbReference type="PANTHER" id="PTHR15492:SF1">
    <property type="entry name" value="CYCLIN-D1-BINDING PROTEIN 1"/>
    <property type="match status" value="1"/>
</dbReference>
<evidence type="ECO:0000256" key="1">
    <source>
        <dbReference type="ARBA" id="ARBA00004123"/>
    </source>
</evidence>
<dbReference type="GO" id="GO:0005634">
    <property type="term" value="C:nucleus"/>
    <property type="evidence" value="ECO:0007669"/>
    <property type="project" value="UniProtKB-SubCell"/>
</dbReference>
<dbReference type="InParanoid" id="G8JR44"/>
<dbReference type="InterPro" id="IPR026907">
    <property type="entry name" value="GCIP-like"/>
</dbReference>
<gene>
    <name evidence="9" type="ordered locus">Ecym_3105</name>
</gene>
<dbReference type="GO" id="GO:0005737">
    <property type="term" value="C:cytoplasm"/>
    <property type="evidence" value="ECO:0007669"/>
    <property type="project" value="UniProtKB-SubCell"/>
</dbReference>
<dbReference type="Pfam" id="PF13324">
    <property type="entry name" value="GCIP_N"/>
    <property type="match status" value="1"/>
</dbReference>
<keyword evidence="5" id="KW-0539">Nucleus</keyword>
<dbReference type="InterPro" id="IPR049317">
    <property type="entry name" value="GCIP-like_N"/>
</dbReference>
<dbReference type="FunCoup" id="G8JR44">
    <property type="interactions" value="80"/>
</dbReference>
<reference evidence="10" key="1">
    <citation type="journal article" date="2012" name="G3 (Bethesda)">
        <title>Pichia sorbitophila, an interspecies yeast hybrid reveals early steps of genome resolution following polyploidization.</title>
        <authorList>
            <person name="Leh Louis V."/>
            <person name="Despons L."/>
            <person name="Friedrich A."/>
            <person name="Martin T."/>
            <person name="Durrens P."/>
            <person name="Casaregola S."/>
            <person name="Neuveglise C."/>
            <person name="Fairhead C."/>
            <person name="Marck C."/>
            <person name="Cruz J.A."/>
            <person name="Straub M.L."/>
            <person name="Kugler V."/>
            <person name="Sacerdot C."/>
            <person name="Uzunov Z."/>
            <person name="Thierry A."/>
            <person name="Weiss S."/>
            <person name="Bleykasten C."/>
            <person name="De Montigny J."/>
            <person name="Jacques N."/>
            <person name="Jung P."/>
            <person name="Lemaire M."/>
            <person name="Mallet S."/>
            <person name="Morel G."/>
            <person name="Richard G.F."/>
            <person name="Sarkar A."/>
            <person name="Savel G."/>
            <person name="Schacherer J."/>
            <person name="Seret M.L."/>
            <person name="Talla E."/>
            <person name="Samson G."/>
            <person name="Jubin C."/>
            <person name="Poulain J."/>
            <person name="Vacherie B."/>
            <person name="Barbe V."/>
            <person name="Pelletier E."/>
            <person name="Sherman D.J."/>
            <person name="Westhof E."/>
            <person name="Weissenbach J."/>
            <person name="Baret P.V."/>
            <person name="Wincker P."/>
            <person name="Gaillardin C."/>
            <person name="Dujon B."/>
            <person name="Souciet J.L."/>
        </authorList>
    </citation>
    <scope>NUCLEOTIDE SEQUENCE [LARGE SCALE GENOMIC DNA]</scope>
    <source>
        <strain evidence="10">CBS 270.75 / DBVPG 7215 / KCTC 17166 / NRRL Y-17582</strain>
    </source>
</reference>
<evidence type="ECO:0000256" key="3">
    <source>
        <dbReference type="ARBA" id="ARBA00008940"/>
    </source>
</evidence>
<dbReference type="eggNOG" id="ENOG502QZAU">
    <property type="taxonomic scope" value="Eukaryota"/>
</dbReference>
<accession>G8JR44</accession>
<evidence type="ECO:0000259" key="7">
    <source>
        <dbReference type="Pfam" id="PF13324"/>
    </source>
</evidence>
<sequence>MVEDLNLMLGSFSERFPYNTTKSLHDIKSSTQLKDSTPLIELGKLAKLLKAQITKAAILSQKSRIAGNETVLTKQLHELEQSLFYLLSLFPKFHLSGDYASYLLKQLDETVLALVQCMQQIYVEIKEGNENLLSVGKLWSLCDELLSISEEGNLGLLKKHISSSTKLVNDTILEIHDWLEDPILEQDDPFGLDGSSGEDNDGADTDRNVCEVASKEMVEFVQKLERKLKLIKLLLGSFNKSVEVEKSHSRAAVEIFDKLNTMHHDIVPQIDEFVSSIFMLGADFDPEDGDIIEELNKLNTSMKQLCKLVRKLNFKNPMKNKWLENWEAQWQKL</sequence>
<dbReference type="Proteomes" id="UP000006790">
    <property type="component" value="Chromosome 3"/>
</dbReference>
<comment type="similarity">
    <text evidence="3">Belongs to the CCNDBP1 family.</text>
</comment>
<evidence type="ECO:0000256" key="5">
    <source>
        <dbReference type="ARBA" id="ARBA00023242"/>
    </source>
</evidence>
<proteinExistence type="inferred from homology"/>
<organism evidence="9 10">
    <name type="scientific">Eremothecium cymbalariae (strain CBS 270.75 / DBVPG 7215 / KCTC 17166 / NRRL Y-17582)</name>
    <name type="common">Yeast</name>
    <dbReference type="NCBI Taxonomy" id="931890"/>
    <lineage>
        <taxon>Eukaryota</taxon>
        <taxon>Fungi</taxon>
        <taxon>Dikarya</taxon>
        <taxon>Ascomycota</taxon>
        <taxon>Saccharomycotina</taxon>
        <taxon>Saccharomycetes</taxon>
        <taxon>Saccharomycetales</taxon>
        <taxon>Saccharomycetaceae</taxon>
        <taxon>Eremothecium</taxon>
    </lineage>
</organism>
<dbReference type="PANTHER" id="PTHR15492">
    <property type="entry name" value="CYCLIN D1-BINDING PROTEIN 1"/>
    <property type="match status" value="1"/>
</dbReference>
<name>G8JR44_ERECY</name>
<keyword evidence="6" id="KW-0131">Cell cycle</keyword>
<dbReference type="EMBL" id="CP002499">
    <property type="protein sequence ID" value="AET38613.1"/>
    <property type="molecule type" value="Genomic_DNA"/>
</dbReference>
<dbReference type="Pfam" id="PF20936">
    <property type="entry name" value="GCIP_C"/>
    <property type="match status" value="1"/>
</dbReference>
<feature type="domain" description="Cyclin-D1-binding protein 1-like C-terminal" evidence="8">
    <location>
        <begin position="199"/>
        <end position="305"/>
    </location>
</feature>
<dbReference type="RefSeq" id="XP_003645430.1">
    <property type="nucleotide sequence ID" value="XM_003645382.1"/>
</dbReference>
<evidence type="ECO:0000313" key="9">
    <source>
        <dbReference type="EMBL" id="AET38613.1"/>
    </source>
</evidence>
<evidence type="ECO:0000313" key="10">
    <source>
        <dbReference type="Proteomes" id="UP000006790"/>
    </source>
</evidence>
<dbReference type="STRING" id="931890.G8JR44"/>
<evidence type="ECO:0000259" key="8">
    <source>
        <dbReference type="Pfam" id="PF20936"/>
    </source>
</evidence>
<dbReference type="GeneID" id="11468678"/>
<evidence type="ECO:0000256" key="2">
    <source>
        <dbReference type="ARBA" id="ARBA00004496"/>
    </source>
</evidence>
<feature type="domain" description="Cyclin-D1-binding protein 1-like N-terminal" evidence="7">
    <location>
        <begin position="41"/>
        <end position="181"/>
    </location>
</feature>
<dbReference type="AlphaFoldDB" id="G8JR44"/>
<comment type="subcellular location">
    <subcellularLocation>
        <location evidence="2">Cytoplasm</location>
    </subcellularLocation>
    <subcellularLocation>
        <location evidence="1">Nucleus</location>
    </subcellularLocation>
</comment>
<dbReference type="InterPro" id="IPR049318">
    <property type="entry name" value="GCIP_C"/>
</dbReference>
<dbReference type="HOGENOM" id="CLU_067849_0_0_1"/>
<keyword evidence="4" id="KW-0963">Cytoplasm</keyword>
<keyword evidence="10" id="KW-1185">Reference proteome</keyword>
<protein>
    <submittedName>
        <fullName evidence="9">Uncharacterized protein</fullName>
    </submittedName>
</protein>